<reference evidence="2 3" key="2">
    <citation type="journal article" date="2017" name="Front. Plant Sci.">
        <title>Gene Classification and Mining of Molecular Markers Useful in Red Clover (Trifolium pratense) Breeding.</title>
        <authorList>
            <person name="Istvanek J."/>
            <person name="Dluhosova J."/>
            <person name="Dluhos P."/>
            <person name="Patkova L."/>
            <person name="Nedelnik J."/>
            <person name="Repkova J."/>
        </authorList>
    </citation>
    <scope>NUCLEOTIDE SEQUENCE [LARGE SCALE GENOMIC DNA]</scope>
    <source>
        <strain evidence="3">cv. Tatra</strain>
        <tissue evidence="2">Young leaves</tissue>
    </source>
</reference>
<comment type="caution">
    <text evidence="2">The sequence shown here is derived from an EMBL/GenBank/DDBJ whole genome shotgun (WGS) entry which is preliminary data.</text>
</comment>
<proteinExistence type="predicted"/>
<organism evidence="2 3">
    <name type="scientific">Trifolium pratense</name>
    <name type="common">Red clover</name>
    <dbReference type="NCBI Taxonomy" id="57577"/>
    <lineage>
        <taxon>Eukaryota</taxon>
        <taxon>Viridiplantae</taxon>
        <taxon>Streptophyta</taxon>
        <taxon>Embryophyta</taxon>
        <taxon>Tracheophyta</taxon>
        <taxon>Spermatophyta</taxon>
        <taxon>Magnoliopsida</taxon>
        <taxon>eudicotyledons</taxon>
        <taxon>Gunneridae</taxon>
        <taxon>Pentapetalae</taxon>
        <taxon>rosids</taxon>
        <taxon>fabids</taxon>
        <taxon>Fabales</taxon>
        <taxon>Fabaceae</taxon>
        <taxon>Papilionoideae</taxon>
        <taxon>50 kb inversion clade</taxon>
        <taxon>NPAAA clade</taxon>
        <taxon>Hologalegina</taxon>
        <taxon>IRL clade</taxon>
        <taxon>Trifolieae</taxon>
        <taxon>Trifolium</taxon>
    </lineage>
</organism>
<accession>A0A2K3N573</accession>
<dbReference type="EMBL" id="ASHM01016390">
    <property type="protein sequence ID" value="PNX98203.1"/>
    <property type="molecule type" value="Genomic_DNA"/>
</dbReference>
<dbReference type="Proteomes" id="UP000236291">
    <property type="component" value="Unassembled WGS sequence"/>
</dbReference>
<feature type="region of interest" description="Disordered" evidence="1">
    <location>
        <begin position="35"/>
        <end position="54"/>
    </location>
</feature>
<sequence>MKRNVELRLEVRYNYNNDAEIKESCNIVATRGGQRADLGQYGPKTSNRPNPRVEKRSQIQTVLGVRFRRVRAKWVTGYGLNE</sequence>
<dbReference type="AlphaFoldDB" id="A0A2K3N573"/>
<evidence type="ECO:0000313" key="3">
    <source>
        <dbReference type="Proteomes" id="UP000236291"/>
    </source>
</evidence>
<gene>
    <name evidence="2" type="ORF">L195_g021445</name>
</gene>
<name>A0A2K3N573_TRIPR</name>
<evidence type="ECO:0000313" key="2">
    <source>
        <dbReference type="EMBL" id="PNX98203.1"/>
    </source>
</evidence>
<reference evidence="2 3" key="1">
    <citation type="journal article" date="2014" name="Am. J. Bot.">
        <title>Genome assembly and annotation for red clover (Trifolium pratense; Fabaceae).</title>
        <authorList>
            <person name="Istvanek J."/>
            <person name="Jaros M."/>
            <person name="Krenek A."/>
            <person name="Repkova J."/>
        </authorList>
    </citation>
    <scope>NUCLEOTIDE SEQUENCE [LARGE SCALE GENOMIC DNA]</scope>
    <source>
        <strain evidence="3">cv. Tatra</strain>
        <tissue evidence="2">Young leaves</tissue>
    </source>
</reference>
<evidence type="ECO:0000256" key="1">
    <source>
        <dbReference type="SAM" id="MobiDB-lite"/>
    </source>
</evidence>
<protein>
    <submittedName>
        <fullName evidence="2">Uncharacterized protein</fullName>
    </submittedName>
</protein>